<name>X1UJZ4_9ZZZZ</name>
<dbReference type="GO" id="GO:0004042">
    <property type="term" value="F:L-glutamate N-acetyltransferase activity"/>
    <property type="evidence" value="ECO:0007669"/>
    <property type="project" value="TreeGrafter"/>
</dbReference>
<dbReference type="AlphaFoldDB" id="X1UJZ4"/>
<dbReference type="Pfam" id="PF01960">
    <property type="entry name" value="ArgJ"/>
    <property type="match status" value="1"/>
</dbReference>
<dbReference type="EMBL" id="BARW01018551">
    <property type="protein sequence ID" value="GAJ00216.1"/>
    <property type="molecule type" value="Genomic_DNA"/>
</dbReference>
<dbReference type="SUPFAM" id="SSF56266">
    <property type="entry name" value="DmpA/ArgJ-like"/>
    <property type="match status" value="1"/>
</dbReference>
<proteinExistence type="inferred from homology"/>
<comment type="caution">
    <text evidence="5">The sequence shown here is derived from an EMBL/GenBank/DDBJ whole genome shotgun (WGS) entry which is preliminary data.</text>
</comment>
<evidence type="ECO:0000256" key="4">
    <source>
        <dbReference type="ARBA" id="ARBA00023315"/>
    </source>
</evidence>
<comment type="similarity">
    <text evidence="1">Belongs to the ArgJ family.</text>
</comment>
<dbReference type="CDD" id="cd02152">
    <property type="entry name" value="OAT"/>
    <property type="match status" value="1"/>
</dbReference>
<dbReference type="NCBIfam" id="NF003802">
    <property type="entry name" value="PRK05388.1"/>
    <property type="match status" value="1"/>
</dbReference>
<feature type="non-terminal residue" evidence="5">
    <location>
        <position position="277"/>
    </location>
</feature>
<gene>
    <name evidence="5" type="ORF">S12H4_31741</name>
</gene>
<protein>
    <submittedName>
        <fullName evidence="5">Uncharacterized protein</fullName>
    </submittedName>
</protein>
<sequence length="277" mass="28600">QERLRGGRAVALVANSSIANACTGEQGMADALEMAEMAARKVGAVPEDVLVASTGVIGEFLPMDKIGAGIGRITLSGDGGHELARAIMTTDTVPKEIAVRSSEGGFIIGGVAKGSGMIHPDMATLLGFLTTDASVDAGFLRAALRRAVDFSFNMVSVDGDTSTNDTVLLMANGLVGNETITGGSQQADCFQRALDQVCIHLAKDIARDGEGATKLIEVTVSGAVSRAEARLAARTVASSLLLKAAMYGNDPNWGRAVAALGRSGVEVEETRVDLYMG</sequence>
<feature type="non-terminal residue" evidence="5">
    <location>
        <position position="1"/>
    </location>
</feature>
<reference evidence="5" key="1">
    <citation type="journal article" date="2014" name="Front. Microbiol.">
        <title>High frequency of phylogenetically diverse reductive dehalogenase-homologous genes in deep subseafloor sedimentary metagenomes.</title>
        <authorList>
            <person name="Kawai M."/>
            <person name="Futagami T."/>
            <person name="Toyoda A."/>
            <person name="Takaki Y."/>
            <person name="Nishi S."/>
            <person name="Hori S."/>
            <person name="Arai W."/>
            <person name="Tsubouchi T."/>
            <person name="Morono Y."/>
            <person name="Uchiyama I."/>
            <person name="Ito T."/>
            <person name="Fujiyama A."/>
            <person name="Inagaki F."/>
            <person name="Takami H."/>
        </authorList>
    </citation>
    <scope>NUCLEOTIDE SEQUENCE</scope>
    <source>
        <strain evidence="5">Expedition CK06-06</strain>
    </source>
</reference>
<dbReference type="Gene3D" id="3.10.20.340">
    <property type="entry name" value="ArgJ beta chain, C-terminal domain"/>
    <property type="match status" value="1"/>
</dbReference>
<evidence type="ECO:0000256" key="1">
    <source>
        <dbReference type="ARBA" id="ARBA00006774"/>
    </source>
</evidence>
<accession>X1UJZ4</accession>
<evidence type="ECO:0000256" key="3">
    <source>
        <dbReference type="ARBA" id="ARBA00022813"/>
    </source>
</evidence>
<keyword evidence="4" id="KW-0012">Acyltransferase</keyword>
<dbReference type="Gene3D" id="3.60.70.12">
    <property type="entry name" value="L-amino peptidase D-ALA esterase/amidase"/>
    <property type="match status" value="1"/>
</dbReference>
<evidence type="ECO:0000313" key="5">
    <source>
        <dbReference type="EMBL" id="GAJ00216.1"/>
    </source>
</evidence>
<dbReference type="InterPro" id="IPR016117">
    <property type="entry name" value="ArgJ-like_dom_sf"/>
</dbReference>
<dbReference type="GO" id="GO:0004358">
    <property type="term" value="F:L-glutamate N-acetyltransferase activity, acting on acetyl-L-ornithine as donor"/>
    <property type="evidence" value="ECO:0007669"/>
    <property type="project" value="InterPro"/>
</dbReference>
<evidence type="ECO:0000256" key="2">
    <source>
        <dbReference type="ARBA" id="ARBA00022679"/>
    </source>
</evidence>
<dbReference type="GO" id="GO:0006526">
    <property type="term" value="P:L-arginine biosynthetic process"/>
    <property type="evidence" value="ECO:0007669"/>
    <property type="project" value="InterPro"/>
</dbReference>
<dbReference type="NCBIfam" id="TIGR00120">
    <property type="entry name" value="ArgJ"/>
    <property type="match status" value="1"/>
</dbReference>
<dbReference type="HAMAP" id="MF_01106">
    <property type="entry name" value="ArgJ"/>
    <property type="match status" value="1"/>
</dbReference>
<dbReference type="PANTHER" id="PTHR23100:SF0">
    <property type="entry name" value="ARGININE BIOSYNTHESIS BIFUNCTIONAL PROTEIN ARGJ, MITOCHONDRIAL"/>
    <property type="match status" value="1"/>
</dbReference>
<dbReference type="InterPro" id="IPR002813">
    <property type="entry name" value="Arg_biosynth_ArgJ"/>
</dbReference>
<organism evidence="5">
    <name type="scientific">marine sediment metagenome</name>
    <dbReference type="NCBI Taxonomy" id="412755"/>
    <lineage>
        <taxon>unclassified sequences</taxon>
        <taxon>metagenomes</taxon>
        <taxon>ecological metagenomes</taxon>
    </lineage>
</organism>
<dbReference type="PANTHER" id="PTHR23100">
    <property type="entry name" value="ARGININE BIOSYNTHESIS BIFUNCTIONAL PROTEIN ARGJ"/>
    <property type="match status" value="1"/>
</dbReference>
<dbReference type="InterPro" id="IPR042195">
    <property type="entry name" value="ArgJ_beta_C"/>
</dbReference>
<dbReference type="GO" id="GO:0006592">
    <property type="term" value="P:ornithine biosynthetic process"/>
    <property type="evidence" value="ECO:0007669"/>
    <property type="project" value="TreeGrafter"/>
</dbReference>
<keyword evidence="3" id="KW-0068">Autocatalytic cleavage</keyword>
<keyword evidence="2" id="KW-0808">Transferase</keyword>